<protein>
    <submittedName>
        <fullName evidence="4">Acetylglucosamine-6-sulfatase</fullName>
    </submittedName>
</protein>
<evidence type="ECO:0000313" key="5">
    <source>
        <dbReference type="Proteomes" id="UP000235914"/>
    </source>
</evidence>
<dbReference type="Proteomes" id="UP000235914">
    <property type="component" value="Unassembled WGS sequence"/>
</dbReference>
<dbReference type="Gene3D" id="3.40.50.1110">
    <property type="entry name" value="SGNH hydrolase"/>
    <property type="match status" value="1"/>
</dbReference>
<proteinExistence type="inferred from homology"/>
<feature type="domain" description="SGNH hydrolase-type esterase" evidence="3">
    <location>
        <begin position="68"/>
        <end position="235"/>
    </location>
</feature>
<keyword evidence="2" id="KW-0732">Signal</keyword>
<evidence type="ECO:0000313" key="4">
    <source>
        <dbReference type="EMBL" id="PNC57551.1"/>
    </source>
</evidence>
<dbReference type="InterPro" id="IPR036514">
    <property type="entry name" value="SGNH_hydro_sf"/>
</dbReference>
<accession>A0AAP8NP03</accession>
<feature type="chain" id="PRO_5043021454" evidence="2">
    <location>
        <begin position="28"/>
        <end position="249"/>
    </location>
</feature>
<name>A0AAP8NP03_9BACT</name>
<sequence>MNHFPSINAISASICLLGCGLALPVFSQQPEKGKPDAAHISKTKADWWSQRHALLKQTLAETPCQLLFIGDSITHRWETDGKKIWSQYFSPYAPVNFGIGGDRTEHVLWRIDDSALKTPHSPQVCVIMVGTNNTGQYKGRQTPQETAEGIREIASRVHRLHPATEIILLHIFPRGKTAEDPLRIQNEMINRELDKTNMPRVHVVNINSAFLDKDGTFLPGITGDLVHLTEKGYRLWVDALLPEIKKYMK</sequence>
<evidence type="ECO:0000256" key="2">
    <source>
        <dbReference type="SAM" id="SignalP"/>
    </source>
</evidence>
<dbReference type="Pfam" id="PF13472">
    <property type="entry name" value="Lipase_GDSL_2"/>
    <property type="match status" value="1"/>
</dbReference>
<comment type="similarity">
    <text evidence="1">Belongs to the 'GDSL' lipolytic enzyme family. Platelet-activating factor acetylhydrolase IB beta/gamma subunits subfamily.</text>
</comment>
<feature type="signal peptide" evidence="2">
    <location>
        <begin position="1"/>
        <end position="27"/>
    </location>
</feature>
<dbReference type="RefSeq" id="WP_102735053.1">
    <property type="nucleotide sequence ID" value="NZ_PJKN01000001.1"/>
</dbReference>
<evidence type="ECO:0000259" key="3">
    <source>
        <dbReference type="Pfam" id="PF13472"/>
    </source>
</evidence>
<organism evidence="4 5">
    <name type="scientific">Akkermansia muciniphila</name>
    <dbReference type="NCBI Taxonomy" id="239935"/>
    <lineage>
        <taxon>Bacteria</taxon>
        <taxon>Pseudomonadati</taxon>
        <taxon>Verrucomicrobiota</taxon>
        <taxon>Verrucomicrobiia</taxon>
        <taxon>Verrucomicrobiales</taxon>
        <taxon>Akkermansiaceae</taxon>
        <taxon>Akkermansia</taxon>
    </lineage>
</organism>
<dbReference type="PANTHER" id="PTHR11852">
    <property type="entry name" value="PLATELET-ACTIVATING FACTOR ACETYLHYDROLASE"/>
    <property type="match status" value="1"/>
</dbReference>
<comment type="caution">
    <text evidence="4">The sequence shown here is derived from an EMBL/GenBank/DDBJ whole genome shotgun (WGS) entry which is preliminary data.</text>
</comment>
<evidence type="ECO:0000256" key="1">
    <source>
        <dbReference type="ARBA" id="ARBA00038184"/>
    </source>
</evidence>
<dbReference type="InterPro" id="IPR013830">
    <property type="entry name" value="SGNH_hydro"/>
</dbReference>
<dbReference type="EMBL" id="PJKN01000001">
    <property type="protein sequence ID" value="PNC57551.1"/>
    <property type="molecule type" value="Genomic_DNA"/>
</dbReference>
<dbReference type="AlphaFoldDB" id="A0AAP8NP03"/>
<gene>
    <name evidence="4" type="ORF">CXU09_00270</name>
</gene>
<reference evidence="4 5" key="1">
    <citation type="journal article" date="2017" name="BMC Genomics">
        <title>Genome sequencing of 39 Akkermansia muciniphila isolates reveals its population structure, genomic and functional diverisity, and global distribution in mammalian gut microbiotas.</title>
        <authorList>
            <person name="Guo X."/>
            <person name="Li S."/>
            <person name="Zhang J."/>
            <person name="Wu F."/>
            <person name="Li X."/>
            <person name="Wu D."/>
            <person name="Zhang M."/>
            <person name="Ou Z."/>
            <person name="Jie Z."/>
            <person name="Yan Q."/>
            <person name="Li P."/>
            <person name="Yi J."/>
            <person name="Peng Y."/>
        </authorList>
    </citation>
    <scope>NUCLEOTIDE SEQUENCE [LARGE SCALE GENOMIC DNA]</scope>
    <source>
        <strain evidence="4 5">GP43</strain>
    </source>
</reference>
<dbReference type="SUPFAM" id="SSF52266">
    <property type="entry name" value="SGNH hydrolase"/>
    <property type="match status" value="1"/>
</dbReference>
<dbReference type="PANTHER" id="PTHR11852:SF0">
    <property type="entry name" value="PLATELET-ACTIVATING FACTOR ACETYLHYDROLASE IB SUBUNIT BETA HOMOLOG"/>
    <property type="match status" value="1"/>
</dbReference>
<dbReference type="GO" id="GO:0016788">
    <property type="term" value="F:hydrolase activity, acting on ester bonds"/>
    <property type="evidence" value="ECO:0007669"/>
    <property type="project" value="UniProtKB-ARBA"/>
</dbReference>